<dbReference type="PANTHER" id="PTHR31793:SF24">
    <property type="entry name" value="LONG-CHAIN ACYL-COA THIOESTERASE FADM"/>
    <property type="match status" value="1"/>
</dbReference>
<evidence type="ECO:0000256" key="2">
    <source>
        <dbReference type="ARBA" id="ARBA00022801"/>
    </source>
</evidence>
<dbReference type="PIRSF" id="PIRSF003230">
    <property type="entry name" value="YbgC"/>
    <property type="match status" value="1"/>
</dbReference>
<organism evidence="3 4">
    <name type="scientific">Candidatus Thermofonsia Clade 3 bacterium</name>
    <dbReference type="NCBI Taxonomy" id="2364212"/>
    <lineage>
        <taxon>Bacteria</taxon>
        <taxon>Bacillati</taxon>
        <taxon>Chloroflexota</taxon>
        <taxon>Candidatus Thermofontia</taxon>
        <taxon>Candidatus Thermofonsia Clade 3</taxon>
    </lineage>
</organism>
<dbReference type="InterPro" id="IPR029069">
    <property type="entry name" value="HotDog_dom_sf"/>
</dbReference>
<gene>
    <name evidence="3" type="ORF">CUN48_10840</name>
</gene>
<dbReference type="Gene3D" id="3.10.129.10">
    <property type="entry name" value="Hotdog Thioesterase"/>
    <property type="match status" value="1"/>
</dbReference>
<dbReference type="GO" id="GO:0047617">
    <property type="term" value="F:fatty acyl-CoA hydrolase activity"/>
    <property type="evidence" value="ECO:0007669"/>
    <property type="project" value="TreeGrafter"/>
</dbReference>
<accession>A0A2M8QB21</accession>
<dbReference type="EMBL" id="PGTN01000074">
    <property type="protein sequence ID" value="PJF47013.1"/>
    <property type="molecule type" value="Genomic_DNA"/>
</dbReference>
<dbReference type="SUPFAM" id="SSF54637">
    <property type="entry name" value="Thioesterase/thiol ester dehydrase-isomerase"/>
    <property type="match status" value="1"/>
</dbReference>
<comment type="similarity">
    <text evidence="1">Belongs to the 4-hydroxybenzoyl-CoA thioesterase family.</text>
</comment>
<evidence type="ECO:0000256" key="1">
    <source>
        <dbReference type="ARBA" id="ARBA00005953"/>
    </source>
</evidence>
<dbReference type="CDD" id="cd00586">
    <property type="entry name" value="4HBT"/>
    <property type="match status" value="1"/>
</dbReference>
<dbReference type="PANTHER" id="PTHR31793">
    <property type="entry name" value="4-HYDROXYBENZOYL-COA THIOESTERASE FAMILY MEMBER"/>
    <property type="match status" value="1"/>
</dbReference>
<dbReference type="Pfam" id="PF13279">
    <property type="entry name" value="4HBT_2"/>
    <property type="match status" value="1"/>
</dbReference>
<keyword evidence="2" id="KW-0378">Hydrolase</keyword>
<dbReference type="InterPro" id="IPR006684">
    <property type="entry name" value="YbgC/YbaW"/>
</dbReference>
<reference evidence="3 4" key="1">
    <citation type="submission" date="2017-11" db="EMBL/GenBank/DDBJ databases">
        <title>Evolution of Phototrophy in the Chloroflexi Phylum Driven by Horizontal Gene Transfer.</title>
        <authorList>
            <person name="Ward L.M."/>
            <person name="Hemp J."/>
            <person name="Shih P.M."/>
            <person name="Mcglynn S.E."/>
            <person name="Fischer W."/>
        </authorList>
    </citation>
    <scope>NUCLEOTIDE SEQUENCE [LARGE SCALE GENOMIC DNA]</scope>
    <source>
        <strain evidence="3">JP3_7</strain>
    </source>
</reference>
<protein>
    <submittedName>
        <fullName evidence="3">Acyl-CoA thioesterase</fullName>
    </submittedName>
</protein>
<evidence type="ECO:0000313" key="3">
    <source>
        <dbReference type="EMBL" id="PJF47013.1"/>
    </source>
</evidence>
<sequence>MFVHTLQVRFRDLDAYNHVNNAVYLTYFEEARIAFITAIGMRGLFSPERSTVLAHAEIDYRAPARLGDRLDIAVSVGEIRNTSYALHYRITRQADGALIATGKTVQVCFNFVLNAPTRLPEAWRALLRDRAQAESHGAIEAR</sequence>
<name>A0A2M8QB21_9CHLR</name>
<proteinExistence type="inferred from homology"/>
<dbReference type="AlphaFoldDB" id="A0A2M8QB21"/>
<dbReference type="Proteomes" id="UP000230790">
    <property type="component" value="Unassembled WGS sequence"/>
</dbReference>
<evidence type="ECO:0000313" key="4">
    <source>
        <dbReference type="Proteomes" id="UP000230790"/>
    </source>
</evidence>
<comment type="caution">
    <text evidence="3">The sequence shown here is derived from an EMBL/GenBank/DDBJ whole genome shotgun (WGS) entry which is preliminary data.</text>
</comment>
<dbReference type="NCBIfam" id="TIGR00051">
    <property type="entry name" value="YbgC/FadM family acyl-CoA thioesterase"/>
    <property type="match status" value="1"/>
</dbReference>
<dbReference type="InterPro" id="IPR050563">
    <property type="entry name" value="4-hydroxybenzoyl-CoA_TE"/>
</dbReference>